<dbReference type="Gene3D" id="2.170.130.30">
    <property type="match status" value="1"/>
</dbReference>
<keyword evidence="3" id="KW-1185">Reference proteome</keyword>
<organism evidence="2 3">
    <name type="scientific">Conexibacter woesei (strain DSM 14684 / CCUG 47730 / CIP 108061 / JCM 11494 / NBRC 100937 / ID131577)</name>
    <dbReference type="NCBI Taxonomy" id="469383"/>
    <lineage>
        <taxon>Bacteria</taxon>
        <taxon>Bacillati</taxon>
        <taxon>Actinomycetota</taxon>
        <taxon>Thermoleophilia</taxon>
        <taxon>Solirubrobacterales</taxon>
        <taxon>Conexibacteraceae</taxon>
        <taxon>Conexibacter</taxon>
    </lineage>
</organism>
<name>D3F2F2_CONWI</name>
<dbReference type="AlphaFoldDB" id="D3F2F2"/>
<gene>
    <name evidence="2" type="ordered locus">Cwoe_3801</name>
</gene>
<feature type="domain" description="Transcobalamin-like C-terminal" evidence="1">
    <location>
        <begin position="63"/>
        <end position="127"/>
    </location>
</feature>
<evidence type="ECO:0000313" key="3">
    <source>
        <dbReference type="Proteomes" id="UP000008229"/>
    </source>
</evidence>
<dbReference type="eggNOG" id="ENOG502ZE6B">
    <property type="taxonomic scope" value="Bacteria"/>
</dbReference>
<reference evidence="2 3" key="1">
    <citation type="journal article" date="2010" name="Stand. Genomic Sci.">
        <title>Complete genome sequence of Conexibacter woesei type strain (ID131577).</title>
        <authorList>
            <person name="Pukall R."/>
            <person name="Lapidus A."/>
            <person name="Glavina Del Rio T."/>
            <person name="Copeland A."/>
            <person name="Tice H."/>
            <person name="Cheng J.-F."/>
            <person name="Lucas S."/>
            <person name="Chen F."/>
            <person name="Nolan M."/>
            <person name="Bruce D."/>
            <person name="Goodwin L."/>
            <person name="Pitluck S."/>
            <person name="Mavromatis K."/>
            <person name="Ivanova N."/>
            <person name="Ovchinnikova G."/>
            <person name="Pati A."/>
            <person name="Chen A."/>
            <person name="Palaniappan K."/>
            <person name="Land M."/>
            <person name="Hauser L."/>
            <person name="Chang Y.-J."/>
            <person name="Jeffries C.D."/>
            <person name="Chain P."/>
            <person name="Meincke L."/>
            <person name="Sims D."/>
            <person name="Brettin T."/>
            <person name="Detter J.C."/>
            <person name="Rohde M."/>
            <person name="Goeker M."/>
            <person name="Bristow J."/>
            <person name="Eisen J.A."/>
            <person name="Markowitz V."/>
            <person name="Kyrpides N.C."/>
            <person name="Klenk H.-P."/>
            <person name="Hugenholtz P."/>
        </authorList>
    </citation>
    <scope>NUCLEOTIDE SEQUENCE [LARGE SCALE GENOMIC DNA]</scope>
    <source>
        <strain evidence="3">DSM 14684 / CIP 108061 / JCM 11494 / NBRC 100937 / ID131577</strain>
    </source>
</reference>
<dbReference type="EMBL" id="CP001854">
    <property type="protein sequence ID" value="ADB52218.1"/>
    <property type="molecule type" value="Genomic_DNA"/>
</dbReference>
<sequence length="313" mass="33297" precursor="true">MRRYLPLFLLAAGTLLVIVLTAVTGFGLGSGSRDGGGARVLVTEDFGARVVGARIVQELPGNETAMRLTQRNFDVETRYGGGFVQAIDGLEGSKDGQYDWFFYVNGILSDTGAADVDVHGGDSVWWDRHDWRGAQNIGAVVGQFPEPFAHGAEGKRYPVVLQCDSDAEDACSVVSQQLSDAGVLASRQTLGTNVETEVLRVLVGDWESLRRDQALRQLDRGPIVSGVFARFDADGRQLELLDEQGRTARTVGAGAGLVAATKLGEQVPTWAVTGTDLEGVAAAADALVPQRLRNRFALATDAAGGDVGLPLLR</sequence>
<protein>
    <recommendedName>
        <fullName evidence="1">Transcobalamin-like C-terminal domain-containing protein</fullName>
    </recommendedName>
</protein>
<accession>D3F2F2</accession>
<dbReference type="STRING" id="469383.Cwoe_3801"/>
<dbReference type="OrthoDB" id="1806555at2"/>
<evidence type="ECO:0000259" key="1">
    <source>
        <dbReference type="Pfam" id="PF14478"/>
    </source>
</evidence>
<dbReference type="InterPro" id="IPR027954">
    <property type="entry name" value="Transcobalamin-like_C"/>
</dbReference>
<dbReference type="HOGENOM" id="CLU_887701_0_0_11"/>
<dbReference type="Pfam" id="PF14478">
    <property type="entry name" value="DUF4430"/>
    <property type="match status" value="1"/>
</dbReference>
<proteinExistence type="predicted"/>
<dbReference type="Proteomes" id="UP000008229">
    <property type="component" value="Chromosome"/>
</dbReference>
<reference evidence="3" key="2">
    <citation type="submission" date="2010-01" db="EMBL/GenBank/DDBJ databases">
        <title>The complete genome of Conexibacter woesei DSM 14684.</title>
        <authorList>
            <consortium name="US DOE Joint Genome Institute (JGI-PGF)"/>
            <person name="Lucas S."/>
            <person name="Copeland A."/>
            <person name="Lapidus A."/>
            <person name="Glavina del Rio T."/>
            <person name="Dalin E."/>
            <person name="Tice H."/>
            <person name="Bruce D."/>
            <person name="Goodwin L."/>
            <person name="Pitluck S."/>
            <person name="Kyrpides N."/>
            <person name="Mavromatis K."/>
            <person name="Ivanova N."/>
            <person name="Mikhailova N."/>
            <person name="Chertkov O."/>
            <person name="Brettin T."/>
            <person name="Detter J.C."/>
            <person name="Han C."/>
            <person name="Larimer F."/>
            <person name="Land M."/>
            <person name="Hauser L."/>
            <person name="Markowitz V."/>
            <person name="Cheng J.-F."/>
            <person name="Hugenholtz P."/>
            <person name="Woyke T."/>
            <person name="Wu D."/>
            <person name="Pukall R."/>
            <person name="Steenblock K."/>
            <person name="Schneider S."/>
            <person name="Klenk H.-P."/>
            <person name="Eisen J.A."/>
        </authorList>
    </citation>
    <scope>NUCLEOTIDE SEQUENCE [LARGE SCALE GENOMIC DNA]</scope>
    <source>
        <strain evidence="3">DSM 14684 / CIP 108061 / JCM 11494 / NBRC 100937 / ID131577</strain>
    </source>
</reference>
<evidence type="ECO:0000313" key="2">
    <source>
        <dbReference type="EMBL" id="ADB52218.1"/>
    </source>
</evidence>
<dbReference type="RefSeq" id="WP_012935269.1">
    <property type="nucleotide sequence ID" value="NC_013739.1"/>
</dbReference>
<dbReference type="KEGG" id="cwo:Cwoe_3801"/>